<evidence type="ECO:0000313" key="8">
    <source>
        <dbReference type="EMBL" id="ADK84071.1"/>
    </source>
</evidence>
<keyword evidence="3" id="KW-0949">S-adenosyl-L-methionine</keyword>
<evidence type="ECO:0000313" key="9">
    <source>
        <dbReference type="Proteomes" id="UP000009047"/>
    </source>
</evidence>
<dbReference type="EMBL" id="CP002085">
    <property type="protein sequence ID" value="ADK84071.1"/>
    <property type="molecule type" value="Genomic_DNA"/>
</dbReference>
<keyword evidence="6" id="KW-0411">Iron-sulfur</keyword>
<keyword evidence="2" id="KW-0004">4Fe-4S</keyword>
<dbReference type="PROSITE" id="PS51918">
    <property type="entry name" value="RADICAL_SAM"/>
    <property type="match status" value="1"/>
</dbReference>
<dbReference type="SFLD" id="SFLDG01094">
    <property type="entry name" value="Uncharacterised_Radical_SAM_Su"/>
    <property type="match status" value="1"/>
</dbReference>
<dbReference type="SFLD" id="SFLDS00029">
    <property type="entry name" value="Radical_SAM"/>
    <property type="match status" value="1"/>
</dbReference>
<accession>E1QET5</accession>
<dbReference type="Pfam" id="PF04055">
    <property type="entry name" value="Radical_SAM"/>
    <property type="match status" value="1"/>
</dbReference>
<keyword evidence="4" id="KW-0479">Metal-binding</keyword>
<feature type="domain" description="Radical SAM core" evidence="7">
    <location>
        <begin position="30"/>
        <end position="247"/>
    </location>
</feature>
<dbReference type="KEGG" id="dbr:Deba_0699"/>
<evidence type="ECO:0000256" key="4">
    <source>
        <dbReference type="ARBA" id="ARBA00022723"/>
    </source>
</evidence>
<dbReference type="SUPFAM" id="SSF102114">
    <property type="entry name" value="Radical SAM enzymes"/>
    <property type="match status" value="1"/>
</dbReference>
<proteinExistence type="predicted"/>
<dbReference type="Proteomes" id="UP000009047">
    <property type="component" value="Chromosome"/>
</dbReference>
<keyword evidence="5" id="KW-0408">Iron</keyword>
<gene>
    <name evidence="8" type="ordered locus">Deba_0699</name>
</gene>
<dbReference type="RefSeq" id="WP_013257526.1">
    <property type="nucleotide sequence ID" value="NC_014365.1"/>
</dbReference>
<dbReference type="eggNOG" id="COG1180">
    <property type="taxonomic scope" value="Bacteria"/>
</dbReference>
<evidence type="ECO:0000259" key="7">
    <source>
        <dbReference type="PROSITE" id="PS51918"/>
    </source>
</evidence>
<dbReference type="PANTHER" id="PTHR30352">
    <property type="entry name" value="PYRUVATE FORMATE-LYASE-ACTIVATING ENZYME"/>
    <property type="match status" value="1"/>
</dbReference>
<dbReference type="GO" id="GO:0003824">
    <property type="term" value="F:catalytic activity"/>
    <property type="evidence" value="ECO:0007669"/>
    <property type="project" value="InterPro"/>
</dbReference>
<evidence type="ECO:0000256" key="6">
    <source>
        <dbReference type="ARBA" id="ARBA00023014"/>
    </source>
</evidence>
<evidence type="ECO:0000256" key="2">
    <source>
        <dbReference type="ARBA" id="ARBA00022485"/>
    </source>
</evidence>
<comment type="cofactor">
    <cofactor evidence="1">
        <name>[4Fe-4S] cluster</name>
        <dbReference type="ChEBI" id="CHEBI:49883"/>
    </cofactor>
</comment>
<sequence length="247" mass="26065">MPDGAGAARPEGVGAALPAIKGFLETSFVDWRGCIAAVLFLPGCNFACPYCHNHALAVEPESYQTRPLEDVLARLRPFVGWIDGVVVSGGEPTVNQGLERLLALIKAEGFAVKLDTNGHRPAVLRRLVEAGLVDMVAMDLKAPLEALAYRRAAGVAADVARIGQSVDFLIHSGVAHEFRSTIIPGWHGPAELAAMAQALRGCQGWTLQAMNPATAWNQAALPLAGGVYAADDLARLQASLADAVGRR</sequence>
<organism evidence="8 9">
    <name type="scientific">Desulfarculus baarsii (strain ATCC 33931 / DSM 2075 / LMG 7858 / VKM B-1802 / 2st14)</name>
    <dbReference type="NCBI Taxonomy" id="644282"/>
    <lineage>
        <taxon>Bacteria</taxon>
        <taxon>Pseudomonadati</taxon>
        <taxon>Thermodesulfobacteriota</taxon>
        <taxon>Desulfarculia</taxon>
        <taxon>Desulfarculales</taxon>
        <taxon>Desulfarculaceae</taxon>
        <taxon>Desulfarculus</taxon>
    </lineage>
</organism>
<dbReference type="HOGENOM" id="CLU_078147_1_0_7"/>
<dbReference type="NCBIfam" id="TIGR02495">
    <property type="entry name" value="NrdG2"/>
    <property type="match status" value="1"/>
</dbReference>
<dbReference type="STRING" id="644282.Deba_0699"/>
<dbReference type="GO" id="GO:0046872">
    <property type="term" value="F:metal ion binding"/>
    <property type="evidence" value="ECO:0007669"/>
    <property type="project" value="UniProtKB-KW"/>
</dbReference>
<evidence type="ECO:0000256" key="3">
    <source>
        <dbReference type="ARBA" id="ARBA00022691"/>
    </source>
</evidence>
<dbReference type="InterPro" id="IPR013785">
    <property type="entry name" value="Aldolase_TIM"/>
</dbReference>
<dbReference type="InterPro" id="IPR058240">
    <property type="entry name" value="rSAM_sf"/>
</dbReference>
<dbReference type="InterPro" id="IPR034457">
    <property type="entry name" value="Organic_radical-activating"/>
</dbReference>
<keyword evidence="9" id="KW-1185">Reference proteome</keyword>
<reference evidence="8 9" key="1">
    <citation type="journal article" date="2010" name="Stand. Genomic Sci.">
        <title>Complete genome sequence of Desulfarculus baarsii type strain (2st14).</title>
        <authorList>
            <person name="Sun H."/>
            <person name="Spring S."/>
            <person name="Lapidus A."/>
            <person name="Davenport K."/>
            <person name="Del Rio T.G."/>
            <person name="Tice H."/>
            <person name="Nolan M."/>
            <person name="Copeland A."/>
            <person name="Cheng J.F."/>
            <person name="Lucas S."/>
            <person name="Tapia R."/>
            <person name="Goodwin L."/>
            <person name="Pitluck S."/>
            <person name="Ivanova N."/>
            <person name="Pagani I."/>
            <person name="Mavromatis K."/>
            <person name="Ovchinnikova G."/>
            <person name="Pati A."/>
            <person name="Chen A."/>
            <person name="Palaniappan K."/>
            <person name="Hauser L."/>
            <person name="Chang Y.J."/>
            <person name="Jeffries C.D."/>
            <person name="Detter J.C."/>
            <person name="Han C."/>
            <person name="Rohde M."/>
            <person name="Brambilla E."/>
            <person name="Goker M."/>
            <person name="Woyke T."/>
            <person name="Bristow J."/>
            <person name="Eisen J.A."/>
            <person name="Markowitz V."/>
            <person name="Hugenholtz P."/>
            <person name="Kyrpides N.C."/>
            <person name="Klenk H.P."/>
            <person name="Land M."/>
        </authorList>
    </citation>
    <scope>NUCLEOTIDE SEQUENCE [LARGE SCALE GENOMIC DNA]</scope>
    <source>
        <strain evidence="9">ATCC 33931 / DSM 2075 / LMG 7858 / VKM B-1802 / 2st14</strain>
    </source>
</reference>
<protein>
    <submittedName>
        <fullName evidence="8">Anaerobic ribonucleoside-triphosphate reductase activating protein</fullName>
    </submittedName>
</protein>
<evidence type="ECO:0000256" key="5">
    <source>
        <dbReference type="ARBA" id="ARBA00023004"/>
    </source>
</evidence>
<evidence type="ECO:0000256" key="1">
    <source>
        <dbReference type="ARBA" id="ARBA00001966"/>
    </source>
</evidence>
<dbReference type="InterPro" id="IPR012840">
    <property type="entry name" value="NrdG2"/>
</dbReference>
<dbReference type="CDD" id="cd01335">
    <property type="entry name" value="Radical_SAM"/>
    <property type="match status" value="1"/>
</dbReference>
<dbReference type="GO" id="GO:0051539">
    <property type="term" value="F:4 iron, 4 sulfur cluster binding"/>
    <property type="evidence" value="ECO:0007669"/>
    <property type="project" value="UniProtKB-KW"/>
</dbReference>
<name>E1QET5_DESB2</name>
<dbReference type="OrthoDB" id="9782387at2"/>
<dbReference type="PANTHER" id="PTHR30352:SF13">
    <property type="entry name" value="GLYCYL-RADICAL ENZYME ACTIVATING ENZYME YJJW-RELATED"/>
    <property type="match status" value="1"/>
</dbReference>
<dbReference type="Gene3D" id="3.20.20.70">
    <property type="entry name" value="Aldolase class I"/>
    <property type="match status" value="1"/>
</dbReference>
<dbReference type="InterPro" id="IPR007197">
    <property type="entry name" value="rSAM"/>
</dbReference>
<dbReference type="AlphaFoldDB" id="E1QET5"/>